<dbReference type="VEuPathDB" id="FungiDB:SPRG_15882"/>
<dbReference type="Gene3D" id="3.40.30.10">
    <property type="entry name" value="Glutaredoxin"/>
    <property type="match status" value="1"/>
</dbReference>
<evidence type="ECO:0000256" key="3">
    <source>
        <dbReference type="ARBA" id="ARBA00023002"/>
    </source>
</evidence>
<protein>
    <recommendedName>
        <fullName evidence="5">Glutathione peroxidase</fullName>
    </recommendedName>
</protein>
<comment type="similarity">
    <text evidence="1 5">Belongs to the glutathione peroxidase family.</text>
</comment>
<dbReference type="OMA" id="TFPMTEK"/>
<dbReference type="Proteomes" id="UP000030745">
    <property type="component" value="Unassembled WGS sequence"/>
</dbReference>
<dbReference type="OrthoDB" id="446890at2759"/>
<dbReference type="InterPro" id="IPR036249">
    <property type="entry name" value="Thioredoxin-like_sf"/>
</dbReference>
<dbReference type="FunFam" id="3.40.30.10:FF:000025">
    <property type="entry name" value="Glutathione peroxidase"/>
    <property type="match status" value="1"/>
</dbReference>
<proteinExistence type="inferred from homology"/>
<dbReference type="STRING" id="695850.A0A067BKW7"/>
<dbReference type="PROSITE" id="PS51355">
    <property type="entry name" value="GLUTATHIONE_PEROXID_3"/>
    <property type="match status" value="1"/>
</dbReference>
<evidence type="ECO:0000313" key="7">
    <source>
        <dbReference type="EMBL" id="KDO18833.1"/>
    </source>
</evidence>
<feature type="chain" id="PRO_5001633491" description="Glutathione peroxidase" evidence="6">
    <location>
        <begin position="21"/>
        <end position="188"/>
    </location>
</feature>
<keyword evidence="3 5" id="KW-0560">Oxidoreductase</keyword>
<reference evidence="7 8" key="1">
    <citation type="journal article" date="2013" name="PLoS Genet.">
        <title>Distinctive expansion of potential virulence genes in the genome of the oomycete fish pathogen Saprolegnia parasitica.</title>
        <authorList>
            <person name="Jiang R.H."/>
            <person name="de Bruijn I."/>
            <person name="Haas B.J."/>
            <person name="Belmonte R."/>
            <person name="Lobach L."/>
            <person name="Christie J."/>
            <person name="van den Ackerveken G."/>
            <person name="Bottin A."/>
            <person name="Bulone V."/>
            <person name="Diaz-Moreno S.M."/>
            <person name="Dumas B."/>
            <person name="Fan L."/>
            <person name="Gaulin E."/>
            <person name="Govers F."/>
            <person name="Grenville-Briggs L.J."/>
            <person name="Horner N.R."/>
            <person name="Levin J.Z."/>
            <person name="Mammella M."/>
            <person name="Meijer H.J."/>
            <person name="Morris P."/>
            <person name="Nusbaum C."/>
            <person name="Oome S."/>
            <person name="Phillips A.J."/>
            <person name="van Rooyen D."/>
            <person name="Rzeszutek E."/>
            <person name="Saraiva M."/>
            <person name="Secombes C.J."/>
            <person name="Seidl M.F."/>
            <person name="Snel B."/>
            <person name="Stassen J.H."/>
            <person name="Sykes S."/>
            <person name="Tripathy S."/>
            <person name="van den Berg H."/>
            <person name="Vega-Arreguin J.C."/>
            <person name="Wawra S."/>
            <person name="Young S.K."/>
            <person name="Zeng Q."/>
            <person name="Dieguez-Uribeondo J."/>
            <person name="Russ C."/>
            <person name="Tyler B.M."/>
            <person name="van West P."/>
        </authorList>
    </citation>
    <scope>NUCLEOTIDE SEQUENCE [LARGE SCALE GENOMIC DNA]</scope>
    <source>
        <strain evidence="7 8">CBS 223.65</strain>
    </source>
</reference>
<keyword evidence="2 5" id="KW-0575">Peroxidase</keyword>
<dbReference type="PIRSF" id="PIRSF000303">
    <property type="entry name" value="Glutathion_perox"/>
    <property type="match status" value="1"/>
</dbReference>
<feature type="active site" evidence="4">
    <location>
        <position position="59"/>
    </location>
</feature>
<keyword evidence="6" id="KW-0732">Signal</keyword>
<evidence type="ECO:0000313" key="8">
    <source>
        <dbReference type="Proteomes" id="UP000030745"/>
    </source>
</evidence>
<evidence type="ECO:0000256" key="6">
    <source>
        <dbReference type="SAM" id="SignalP"/>
    </source>
</evidence>
<dbReference type="PRINTS" id="PR01011">
    <property type="entry name" value="GLUTPROXDASE"/>
</dbReference>
<dbReference type="CDD" id="cd00340">
    <property type="entry name" value="GSH_Peroxidase"/>
    <property type="match status" value="1"/>
</dbReference>
<name>A0A067BKW7_SAPPC</name>
<dbReference type="Pfam" id="PF00255">
    <property type="entry name" value="GSHPx"/>
    <property type="match status" value="1"/>
</dbReference>
<dbReference type="SUPFAM" id="SSF52833">
    <property type="entry name" value="Thioredoxin-like"/>
    <property type="match status" value="1"/>
</dbReference>
<dbReference type="KEGG" id="spar:SPRG_15882"/>
<organism evidence="7 8">
    <name type="scientific">Saprolegnia parasitica (strain CBS 223.65)</name>
    <dbReference type="NCBI Taxonomy" id="695850"/>
    <lineage>
        <taxon>Eukaryota</taxon>
        <taxon>Sar</taxon>
        <taxon>Stramenopiles</taxon>
        <taxon>Oomycota</taxon>
        <taxon>Saprolegniomycetes</taxon>
        <taxon>Saprolegniales</taxon>
        <taxon>Saprolegniaceae</taxon>
        <taxon>Saprolegnia</taxon>
    </lineage>
</organism>
<dbReference type="PANTHER" id="PTHR11592:SF78">
    <property type="entry name" value="GLUTATHIONE PEROXIDASE"/>
    <property type="match status" value="1"/>
</dbReference>
<evidence type="ECO:0000256" key="1">
    <source>
        <dbReference type="ARBA" id="ARBA00006926"/>
    </source>
</evidence>
<dbReference type="InterPro" id="IPR000889">
    <property type="entry name" value="Glutathione_peroxidase"/>
</dbReference>
<dbReference type="GeneID" id="24137564"/>
<dbReference type="RefSeq" id="XP_012210468.1">
    <property type="nucleotide sequence ID" value="XM_012355078.1"/>
</dbReference>
<feature type="signal peptide" evidence="6">
    <location>
        <begin position="1"/>
        <end position="20"/>
    </location>
</feature>
<evidence type="ECO:0000256" key="2">
    <source>
        <dbReference type="ARBA" id="ARBA00022559"/>
    </source>
</evidence>
<accession>A0A067BKW7</accession>
<dbReference type="PROSITE" id="PS00763">
    <property type="entry name" value="GLUTATHIONE_PEROXID_2"/>
    <property type="match status" value="1"/>
</dbReference>
<dbReference type="AlphaFoldDB" id="A0A067BKW7"/>
<evidence type="ECO:0000256" key="4">
    <source>
        <dbReference type="PIRSR" id="PIRSR000303-1"/>
    </source>
</evidence>
<dbReference type="GO" id="GO:0004601">
    <property type="term" value="F:peroxidase activity"/>
    <property type="evidence" value="ECO:0007669"/>
    <property type="project" value="UniProtKB-KW"/>
</dbReference>
<dbReference type="GO" id="GO:0006979">
    <property type="term" value="P:response to oxidative stress"/>
    <property type="evidence" value="ECO:0007669"/>
    <property type="project" value="InterPro"/>
</dbReference>
<keyword evidence="8" id="KW-1185">Reference proteome</keyword>
<dbReference type="PANTHER" id="PTHR11592">
    <property type="entry name" value="GLUTATHIONE PEROXIDASE"/>
    <property type="match status" value="1"/>
</dbReference>
<evidence type="ECO:0000256" key="5">
    <source>
        <dbReference type="RuleBase" id="RU000499"/>
    </source>
</evidence>
<dbReference type="EMBL" id="KK583391">
    <property type="protein sequence ID" value="KDO18833.1"/>
    <property type="molecule type" value="Genomic_DNA"/>
</dbReference>
<gene>
    <name evidence="7" type="ORF">SPRG_15882</name>
</gene>
<dbReference type="InterPro" id="IPR029760">
    <property type="entry name" value="GPX_CS"/>
</dbReference>
<sequence>MHMAAVAWTCVAWLVAATMAAPPTSFFDFVVKGADGADVPLSRYAGSKAILVVNVASACGLTDSNYRELQALYTKYHDQGLEILGFPCNQFGAQEPGSMRDILALTHHYDVTFPIFQKVDVNGHDADPVFAYLTSVLAGSITNDVKWNFSKFLLAHGQPYARYAPTTSPASIEDAIVRILHSRSHDEL</sequence>